<dbReference type="Proteomes" id="UP000316225">
    <property type="component" value="Unassembled WGS sequence"/>
</dbReference>
<organism evidence="1 2">
    <name type="scientific">Paracoccus sulfuroxidans</name>
    <dbReference type="NCBI Taxonomy" id="384678"/>
    <lineage>
        <taxon>Bacteria</taxon>
        <taxon>Pseudomonadati</taxon>
        <taxon>Pseudomonadota</taxon>
        <taxon>Alphaproteobacteria</taxon>
        <taxon>Rhodobacterales</taxon>
        <taxon>Paracoccaceae</taxon>
        <taxon>Paracoccus</taxon>
    </lineage>
</organism>
<comment type="caution">
    <text evidence="1">The sequence shown here is derived from an EMBL/GenBank/DDBJ whole genome shotgun (WGS) entry which is preliminary data.</text>
</comment>
<dbReference type="OrthoDB" id="7959761at2"/>
<dbReference type="RefSeq" id="WP_145399622.1">
    <property type="nucleotide sequence ID" value="NZ_VLKU01000013.1"/>
</dbReference>
<protein>
    <recommendedName>
        <fullName evidence="3">N-acetyltransferase domain-containing protein</fullName>
    </recommendedName>
</protein>
<keyword evidence="2" id="KW-1185">Reference proteome</keyword>
<dbReference type="EMBL" id="VLKU01000013">
    <property type="protein sequence ID" value="TWI29745.1"/>
    <property type="molecule type" value="Genomic_DNA"/>
</dbReference>
<sequence length="132" mass="14200">MAVIRLADMGDVLRIVDMIEDLRAAVDGPITVDRTWTARTVAGLIADPDGAVWVSPGGFIAGALRATVINPEPIACEQGWFARDRSGLALLRTFENWAVARGARLIQLSTGASGPDLSRLGYRLAERAWIKA</sequence>
<evidence type="ECO:0000313" key="1">
    <source>
        <dbReference type="EMBL" id="TWI29745.1"/>
    </source>
</evidence>
<dbReference type="InterPro" id="IPR016181">
    <property type="entry name" value="Acyl_CoA_acyltransferase"/>
</dbReference>
<dbReference type="Gene3D" id="3.40.630.30">
    <property type="match status" value="1"/>
</dbReference>
<dbReference type="SUPFAM" id="SSF55729">
    <property type="entry name" value="Acyl-CoA N-acyltransferases (Nat)"/>
    <property type="match status" value="1"/>
</dbReference>
<accession>A0A562NC46</accession>
<name>A0A562NC46_9RHOB</name>
<dbReference type="AlphaFoldDB" id="A0A562NC46"/>
<reference evidence="1 2" key="1">
    <citation type="journal article" date="2015" name="Stand. Genomic Sci.">
        <title>Genomic Encyclopedia of Bacterial and Archaeal Type Strains, Phase III: the genomes of soil and plant-associated and newly described type strains.</title>
        <authorList>
            <person name="Whitman W.B."/>
            <person name="Woyke T."/>
            <person name="Klenk H.P."/>
            <person name="Zhou Y."/>
            <person name="Lilburn T.G."/>
            <person name="Beck B.J."/>
            <person name="De Vos P."/>
            <person name="Vandamme P."/>
            <person name="Eisen J.A."/>
            <person name="Garrity G."/>
            <person name="Hugenholtz P."/>
            <person name="Kyrpides N.C."/>
        </authorList>
    </citation>
    <scope>NUCLEOTIDE SEQUENCE [LARGE SCALE GENOMIC DNA]</scope>
    <source>
        <strain evidence="1 2">CGMCC 1.5364</strain>
    </source>
</reference>
<evidence type="ECO:0000313" key="2">
    <source>
        <dbReference type="Proteomes" id="UP000316225"/>
    </source>
</evidence>
<gene>
    <name evidence="1" type="ORF">IQ24_03562</name>
</gene>
<proteinExistence type="predicted"/>
<evidence type="ECO:0008006" key="3">
    <source>
        <dbReference type="Google" id="ProtNLM"/>
    </source>
</evidence>